<organism evidence="2 3">
    <name type="scientific">Tanacetum coccineum</name>
    <dbReference type="NCBI Taxonomy" id="301880"/>
    <lineage>
        <taxon>Eukaryota</taxon>
        <taxon>Viridiplantae</taxon>
        <taxon>Streptophyta</taxon>
        <taxon>Embryophyta</taxon>
        <taxon>Tracheophyta</taxon>
        <taxon>Spermatophyta</taxon>
        <taxon>Magnoliopsida</taxon>
        <taxon>eudicotyledons</taxon>
        <taxon>Gunneridae</taxon>
        <taxon>Pentapetalae</taxon>
        <taxon>asterids</taxon>
        <taxon>campanulids</taxon>
        <taxon>Asterales</taxon>
        <taxon>Asteraceae</taxon>
        <taxon>Asteroideae</taxon>
        <taxon>Anthemideae</taxon>
        <taxon>Anthemidinae</taxon>
        <taxon>Tanacetum</taxon>
    </lineage>
</organism>
<reference evidence="2" key="1">
    <citation type="journal article" date="2022" name="Int. J. Mol. Sci.">
        <title>Draft Genome of Tanacetum Coccineum: Genomic Comparison of Closely Related Tanacetum-Family Plants.</title>
        <authorList>
            <person name="Yamashiro T."/>
            <person name="Shiraishi A."/>
            <person name="Nakayama K."/>
            <person name="Satake H."/>
        </authorList>
    </citation>
    <scope>NUCLEOTIDE SEQUENCE</scope>
</reference>
<feature type="compositionally biased region" description="Polar residues" evidence="1">
    <location>
        <begin position="208"/>
        <end position="226"/>
    </location>
</feature>
<feature type="region of interest" description="Disordered" evidence="1">
    <location>
        <begin position="172"/>
        <end position="226"/>
    </location>
</feature>
<dbReference type="Proteomes" id="UP001151760">
    <property type="component" value="Unassembled WGS sequence"/>
</dbReference>
<evidence type="ECO:0000256" key="1">
    <source>
        <dbReference type="SAM" id="MobiDB-lite"/>
    </source>
</evidence>
<feature type="region of interest" description="Disordered" evidence="1">
    <location>
        <begin position="754"/>
        <end position="775"/>
    </location>
</feature>
<name>A0ABQ5D1J0_9ASTR</name>
<sequence>MKTTNDLKDNLSKLHSYKQLSYAANKSSGRDLYVALSILARVAAISNGYREDKAWNVYASVSVTSCDIGDVKQNLKVLTHGSNLVSVAINGKSFQSLKMDFALSLFCISCVEEAKIYNLGNENDSEVVSDTYFGDNGEDQGVEHHHGEPSKVKEVLADPFNIYGLLDKHNNEARTTDSSTSIPYPPGFTPANDIPTCNQDSPDVASVRPTSKSARRNSSPCQSIGLSSRVMEDTVPADVYSSPVGSKPIHGSHKGGSLLEVLDGMIKVGQTMGFSMDGCLKRYGDYYWFSKEIVEVSKNWIGWNSFVLEDSNGMVRFKKKLQMLKKEIRSWVAVHKRKQSMKSTAFRDQMQKAKIQWAVSLKRTPNFSWYVNRKRVHLSVKGNMVEGEWVDEPNRVKKISLYFAKIFDLEKPVSSDEIRKAVWSCGENKSPGPTVALFELFRKYWIPLGPDYDADLLVSGRIVTKEYYQHAPLFSVGAGVQVSNRRFSGFKWTKVPLQEIWRFSHAWFFFPDMLFFPLFELVVYYSGSFGLKTSRFHFNKFFPRLYALENNKECSVAVKMQGEIDSSFRRHMIDGLDLNGWDFCVKDARNLGRGSTSKENVSTRWIKTIPNKYYEGFEINDNLGRQMTDGVVLQAYYEPFQAFQLLSFKKIPKLFDIVEADGSRKLNGIATLVYRCIYHFSKVSCKVSFIWREKANAALTWVVSSPPLHPALKIFLRKAIEKEKEDIFEEDIEKERKLNKEKIETFKEEMKKEGNEKLAEALTQLKEHHPTPHSA</sequence>
<comment type="caution">
    <text evidence="2">The sequence shown here is derived from an EMBL/GenBank/DDBJ whole genome shotgun (WGS) entry which is preliminary data.</text>
</comment>
<dbReference type="EMBL" id="BQNB010014817">
    <property type="protein sequence ID" value="GJT32740.1"/>
    <property type="molecule type" value="Genomic_DNA"/>
</dbReference>
<evidence type="ECO:0000313" key="2">
    <source>
        <dbReference type="EMBL" id="GJT32740.1"/>
    </source>
</evidence>
<accession>A0ABQ5D1J0</accession>
<proteinExistence type="predicted"/>
<reference evidence="2" key="2">
    <citation type="submission" date="2022-01" db="EMBL/GenBank/DDBJ databases">
        <authorList>
            <person name="Yamashiro T."/>
            <person name="Shiraishi A."/>
            <person name="Satake H."/>
            <person name="Nakayama K."/>
        </authorList>
    </citation>
    <scope>NUCLEOTIDE SEQUENCE</scope>
</reference>
<gene>
    <name evidence="2" type="ORF">Tco_0923159</name>
</gene>
<keyword evidence="3" id="KW-1185">Reference proteome</keyword>
<evidence type="ECO:0000313" key="3">
    <source>
        <dbReference type="Proteomes" id="UP001151760"/>
    </source>
</evidence>
<protein>
    <submittedName>
        <fullName evidence="2">Uncharacterized protein</fullName>
    </submittedName>
</protein>